<keyword evidence="3" id="KW-1161">Viral attachment to host cell</keyword>
<evidence type="ECO:0000256" key="1">
    <source>
        <dbReference type="ARBA" id="ARBA00004328"/>
    </source>
</evidence>
<reference evidence="8" key="1">
    <citation type="submission" date="2021-02" db="EMBL/GenBank/DDBJ databases">
        <title>The hidden world within plants: metatranscriptomics unveil the complexity of wood microbiomes in grapevine.</title>
        <authorList>
            <person name="Nerva L."/>
            <person name="Garcia J.F."/>
            <person name="Favaretto F."/>
            <person name="Giudice G."/>
            <person name="Moffa L."/>
            <person name="Dario C."/>
            <person name="Riccardo V."/>
            <person name="Gambino G."/>
            <person name="Chitarra W."/>
        </authorList>
    </citation>
    <scope>NUCLEOTIDE SEQUENCE</scope>
</reference>
<keyword evidence="2" id="KW-0945">Host-virus interaction</keyword>
<dbReference type="InterPro" id="IPR005563">
    <property type="entry name" value="A_protein"/>
</dbReference>
<dbReference type="GO" id="GO:0039666">
    <property type="term" value="P:virion attachment to host cell pilus"/>
    <property type="evidence" value="ECO:0007669"/>
    <property type="project" value="UniProtKB-KW"/>
</dbReference>
<evidence type="ECO:0000256" key="3">
    <source>
        <dbReference type="ARBA" id="ARBA00022804"/>
    </source>
</evidence>
<protein>
    <submittedName>
        <fullName evidence="8">Uncharacterized protein</fullName>
    </submittedName>
</protein>
<accession>A0A8F5MJC8</accession>
<keyword evidence="5" id="KW-1175">Viral attachment to host cell pilus</keyword>
<comment type="similarity">
    <text evidence="7">Belongs to the Leviviricetes maturation protein family.</text>
</comment>
<organism evidence="8">
    <name type="scientific">Grapevine-associated levi-like virus 7</name>
    <dbReference type="NCBI Taxonomy" id="2814362"/>
    <lineage>
        <taxon>Viruses</taxon>
        <taxon>Riboviria</taxon>
        <taxon>Orthornavirae</taxon>
        <taxon>Lenarviricota</taxon>
        <taxon>Leviviricetes</taxon>
        <taxon>Norzivirales</taxon>
        <taxon>Fiersviridae</taxon>
    </lineage>
</organism>
<keyword evidence="4" id="KW-0946">Virion</keyword>
<dbReference type="GO" id="GO:0044423">
    <property type="term" value="C:virion component"/>
    <property type="evidence" value="ECO:0007669"/>
    <property type="project" value="UniProtKB-KW"/>
</dbReference>
<evidence type="ECO:0000256" key="7">
    <source>
        <dbReference type="ARBA" id="ARBA00035110"/>
    </source>
</evidence>
<evidence type="ECO:0000256" key="6">
    <source>
        <dbReference type="ARBA" id="ARBA00023296"/>
    </source>
</evidence>
<comment type="subcellular location">
    <subcellularLocation>
        <location evidence="1">Virion</location>
    </subcellularLocation>
</comment>
<name>A0A8F5MJC8_9VIRU</name>
<sequence>MADQAFEKLVPQVPQEVSLPNFLYELRDVAALVPKLDASMAKTVSGGYLNYQFGWKPFIGDLKKLGSLLDTVNRRLDYLRKTYGKETRISFTTTFTAVDIGISLFDPKSVGISQTSGGYTEFEGTFRCGAHLYHKLKGLDGLQGVMRGAAGALGLNNPAGVVWEAIPYSFVADWFGNLGEQIQRQAYQPFEGDWDLRNMSHSFRYTFKHETWHGPKAYGADYPDVPYMSYRQSGEHYERGEGLPASGLYLTTTDFGPQQQKLAAALIHQFA</sequence>
<dbReference type="EMBL" id="MW648454">
    <property type="protein sequence ID" value="QXN75360.1"/>
    <property type="molecule type" value="Genomic_RNA"/>
</dbReference>
<evidence type="ECO:0000313" key="8">
    <source>
        <dbReference type="EMBL" id="QXN75360.1"/>
    </source>
</evidence>
<keyword evidence="6" id="KW-1160">Virus entry into host cell</keyword>
<evidence type="ECO:0000256" key="2">
    <source>
        <dbReference type="ARBA" id="ARBA00022581"/>
    </source>
</evidence>
<dbReference type="Pfam" id="PF03863">
    <property type="entry name" value="Phage_mat-A"/>
    <property type="match status" value="1"/>
</dbReference>
<proteinExistence type="inferred from homology"/>
<evidence type="ECO:0000256" key="4">
    <source>
        <dbReference type="ARBA" id="ARBA00022844"/>
    </source>
</evidence>
<evidence type="ECO:0000256" key="5">
    <source>
        <dbReference type="ARBA" id="ARBA00023104"/>
    </source>
</evidence>